<keyword evidence="2" id="KW-0479">Metal-binding</keyword>
<reference evidence="5" key="2">
    <citation type="submission" date="2018-04" db="EMBL/GenBank/DDBJ databases">
        <title>OnivRS2 (Oryza nivara Reference Sequence Version 2).</title>
        <authorList>
            <person name="Zhang J."/>
            <person name="Kudrna D."/>
            <person name="Lee S."/>
            <person name="Talag J."/>
            <person name="Rajasekar S."/>
            <person name="Welchert J."/>
            <person name="Hsing Y.-I."/>
            <person name="Wing R.A."/>
        </authorList>
    </citation>
    <scope>NUCLEOTIDE SEQUENCE [LARGE SCALE GENOMIC DNA]</scope>
    <source>
        <strain evidence="5">SL10</strain>
    </source>
</reference>
<proteinExistence type="inferred from homology"/>
<dbReference type="AlphaFoldDB" id="A0A0E0HS71"/>
<dbReference type="Gramene" id="ONIVA06G21340.1">
    <property type="protein sequence ID" value="ONIVA06G21340.1"/>
    <property type="gene ID" value="ONIVA06G21340"/>
</dbReference>
<name>A0A0E0HS71_ORYNI</name>
<dbReference type="GO" id="GO:0005506">
    <property type="term" value="F:iron ion binding"/>
    <property type="evidence" value="ECO:0007669"/>
    <property type="project" value="InterPro"/>
</dbReference>
<dbReference type="HOGENOM" id="CLU_1655036_0_0_1"/>
<reference evidence="5" key="1">
    <citation type="submission" date="2015-04" db="UniProtKB">
        <authorList>
            <consortium name="EnsemblPlants"/>
        </authorList>
    </citation>
    <scope>IDENTIFICATION</scope>
    <source>
        <strain evidence="5">SL10</strain>
    </source>
</reference>
<dbReference type="GO" id="GO:0004497">
    <property type="term" value="F:monooxygenase activity"/>
    <property type="evidence" value="ECO:0007669"/>
    <property type="project" value="InterPro"/>
</dbReference>
<evidence type="ECO:0000256" key="3">
    <source>
        <dbReference type="ARBA" id="ARBA00023004"/>
    </source>
</evidence>
<dbReference type="GO" id="GO:0016705">
    <property type="term" value="F:oxidoreductase activity, acting on paired donors, with incorporation or reduction of molecular oxygen"/>
    <property type="evidence" value="ECO:0007669"/>
    <property type="project" value="InterPro"/>
</dbReference>
<feature type="region of interest" description="Disordered" evidence="4">
    <location>
        <begin position="86"/>
        <end position="165"/>
    </location>
</feature>
<evidence type="ECO:0000256" key="4">
    <source>
        <dbReference type="SAM" id="MobiDB-lite"/>
    </source>
</evidence>
<evidence type="ECO:0000313" key="6">
    <source>
        <dbReference type="Proteomes" id="UP000006591"/>
    </source>
</evidence>
<dbReference type="STRING" id="4536.A0A0E0HS71"/>
<dbReference type="Gene3D" id="1.10.630.10">
    <property type="entry name" value="Cytochrome P450"/>
    <property type="match status" value="1"/>
</dbReference>
<dbReference type="eggNOG" id="KOG0156">
    <property type="taxonomic scope" value="Eukaryota"/>
</dbReference>
<accession>A0A0E0HS71</accession>
<dbReference type="GO" id="GO:0020037">
    <property type="term" value="F:heme binding"/>
    <property type="evidence" value="ECO:0007669"/>
    <property type="project" value="InterPro"/>
</dbReference>
<feature type="compositionally biased region" description="Basic residues" evidence="4">
    <location>
        <begin position="156"/>
        <end position="165"/>
    </location>
</feature>
<dbReference type="Proteomes" id="UP000006591">
    <property type="component" value="Chromosome 6"/>
</dbReference>
<sequence>MARGVEVSELLSAHHVAMYGVVRVKELQRLLAHLTKNTSSAKPIDLSECFLNLANDVLCRVAFGRRFPRNEGDKLSAVLANAQDLLPGSPSATSSLSSSPSPAPSPDSATASRSASPTSARPATSSWTCTSAATASASPATAKRTSSTSSSVSRQRQVKRDRKDF</sequence>
<dbReference type="SUPFAM" id="SSF48264">
    <property type="entry name" value="Cytochrome P450"/>
    <property type="match status" value="1"/>
</dbReference>
<protein>
    <submittedName>
        <fullName evidence="5">Uncharacterized protein</fullName>
    </submittedName>
</protein>
<feature type="compositionally biased region" description="Low complexity" evidence="4">
    <location>
        <begin position="89"/>
        <end position="153"/>
    </location>
</feature>
<dbReference type="InterPro" id="IPR036396">
    <property type="entry name" value="Cyt_P450_sf"/>
</dbReference>
<keyword evidence="3" id="KW-0408">Iron</keyword>
<dbReference type="EnsemblPlants" id="ONIVA06G21340.1">
    <property type="protein sequence ID" value="ONIVA06G21340.1"/>
    <property type="gene ID" value="ONIVA06G21340"/>
</dbReference>
<keyword evidence="6" id="KW-1185">Reference proteome</keyword>
<evidence type="ECO:0000313" key="5">
    <source>
        <dbReference type="EnsemblPlants" id="ONIVA06G21340.1"/>
    </source>
</evidence>
<dbReference type="PANTHER" id="PTHR47955">
    <property type="entry name" value="CYTOCHROME P450 FAMILY 71 PROTEIN"/>
    <property type="match status" value="1"/>
</dbReference>
<comment type="similarity">
    <text evidence="1">Belongs to the cytochrome P450 family.</text>
</comment>
<organism evidence="5">
    <name type="scientific">Oryza nivara</name>
    <name type="common">Indian wild rice</name>
    <name type="synonym">Oryza sativa f. spontanea</name>
    <dbReference type="NCBI Taxonomy" id="4536"/>
    <lineage>
        <taxon>Eukaryota</taxon>
        <taxon>Viridiplantae</taxon>
        <taxon>Streptophyta</taxon>
        <taxon>Embryophyta</taxon>
        <taxon>Tracheophyta</taxon>
        <taxon>Spermatophyta</taxon>
        <taxon>Magnoliopsida</taxon>
        <taxon>Liliopsida</taxon>
        <taxon>Poales</taxon>
        <taxon>Poaceae</taxon>
        <taxon>BOP clade</taxon>
        <taxon>Oryzoideae</taxon>
        <taxon>Oryzeae</taxon>
        <taxon>Oryzinae</taxon>
        <taxon>Oryza</taxon>
    </lineage>
</organism>
<evidence type="ECO:0000256" key="2">
    <source>
        <dbReference type="ARBA" id="ARBA00022723"/>
    </source>
</evidence>
<evidence type="ECO:0000256" key="1">
    <source>
        <dbReference type="ARBA" id="ARBA00010617"/>
    </source>
</evidence>
<dbReference type="PANTHER" id="PTHR47955:SF11">
    <property type="entry name" value="4-HYDROXYPHENYLACETALDEHYDE OXIME MONOOXYGENASE"/>
    <property type="match status" value="1"/>
</dbReference>